<dbReference type="RefSeq" id="WP_024500286.1">
    <property type="nucleotide sequence ID" value="NZ_CP096596.1"/>
</dbReference>
<dbReference type="EMBL" id="JAWLKH010000023">
    <property type="protein sequence ID" value="MDV6313823.1"/>
    <property type="molecule type" value="Genomic_DNA"/>
</dbReference>
<evidence type="ECO:0000259" key="4">
    <source>
        <dbReference type="Pfam" id="PF10017"/>
    </source>
</evidence>
<dbReference type="InterPro" id="IPR019257">
    <property type="entry name" value="MeTrfase_dom"/>
</dbReference>
<dbReference type="GO" id="GO:0052706">
    <property type="term" value="F:L-histidine N(alpha)-methyltransferase activity"/>
    <property type="evidence" value="ECO:0007669"/>
    <property type="project" value="UniProtKB-EC"/>
</dbReference>
<sequence length="336" mass="37219">MTPEREAQPRTSERDDTRTEVDEATTGLAADALSGLWQDPPTLPTKWLYDERGSRLFDEITRLPEYYPTRRETAILREHSADIVAATDAEVMVELGSGTSTKTRLLLDAFSAATPDSEQFTYIPVDVSSEMLTTTADVLAADYPGVEVVPLVADFTEPDLHLPDADGARLAVFLGGTIGNFDPEARREFYQGLAKALSPGDFFLLGTDLVKDTGRLVAAYDDKAGVTADFNRNLIEVLRTGLDARGLYADDFEHIARWNPGEHRIEMWLRARRDIDAYFGVLGRSWKLAAGTEIHTEISTKFEPQALRVELEEAGFDVASAWTDPAGDFQLTLGRR</sequence>
<evidence type="ECO:0000256" key="3">
    <source>
        <dbReference type="SAM" id="MobiDB-lite"/>
    </source>
</evidence>
<gene>
    <name evidence="5" type="primary">egtD</name>
    <name evidence="5" type="ORF">R3Q15_18330</name>
</gene>
<proteinExistence type="predicted"/>
<evidence type="ECO:0000313" key="5">
    <source>
        <dbReference type="EMBL" id="MDV6313823.1"/>
    </source>
</evidence>
<protein>
    <submittedName>
        <fullName evidence="5">L-histidine N(Alpha)-methyltransferase</fullName>
        <ecNumber evidence="5">2.1.1.44</ecNumber>
    </submittedName>
</protein>
<evidence type="ECO:0000256" key="2">
    <source>
        <dbReference type="ARBA" id="ARBA00022679"/>
    </source>
</evidence>
<dbReference type="PANTHER" id="PTHR43397:SF1">
    <property type="entry name" value="ERGOTHIONEINE BIOSYNTHESIS PROTEIN 1"/>
    <property type="match status" value="1"/>
</dbReference>
<dbReference type="AlphaFoldDB" id="A0AAE4R5T2"/>
<dbReference type="InterPro" id="IPR029063">
    <property type="entry name" value="SAM-dependent_MTases_sf"/>
</dbReference>
<keyword evidence="1 5" id="KW-0489">Methyltransferase</keyword>
<feature type="compositionally biased region" description="Basic and acidic residues" evidence="3">
    <location>
        <begin position="1"/>
        <end position="21"/>
    </location>
</feature>
<dbReference type="NCBIfam" id="TIGR03438">
    <property type="entry name" value="egtD_ergothio"/>
    <property type="match status" value="1"/>
</dbReference>
<dbReference type="InterPro" id="IPR017804">
    <property type="entry name" value="MeTrfase_EgtD-like"/>
</dbReference>
<feature type="domain" description="Histidine-specific methyltransferase SAM-dependent" evidence="4">
    <location>
        <begin position="29"/>
        <end position="334"/>
    </location>
</feature>
<comment type="caution">
    <text evidence="5">The sequence shown here is derived from an EMBL/GenBank/DDBJ whole genome shotgun (WGS) entry which is preliminary data.</text>
</comment>
<feature type="region of interest" description="Disordered" evidence="3">
    <location>
        <begin position="1"/>
        <end position="37"/>
    </location>
</feature>
<dbReference type="SUPFAM" id="SSF53335">
    <property type="entry name" value="S-adenosyl-L-methionine-dependent methyltransferases"/>
    <property type="match status" value="1"/>
</dbReference>
<organism evidence="5 6">
    <name type="scientific">Gordonia amicalis</name>
    <dbReference type="NCBI Taxonomy" id="89053"/>
    <lineage>
        <taxon>Bacteria</taxon>
        <taxon>Bacillati</taxon>
        <taxon>Actinomycetota</taxon>
        <taxon>Actinomycetes</taxon>
        <taxon>Mycobacteriales</taxon>
        <taxon>Gordoniaceae</taxon>
        <taxon>Gordonia</taxon>
    </lineage>
</organism>
<dbReference type="Gene3D" id="3.40.50.150">
    <property type="entry name" value="Vaccinia Virus protein VP39"/>
    <property type="match status" value="1"/>
</dbReference>
<accession>A0AAE4R5T2</accession>
<dbReference type="Pfam" id="PF10017">
    <property type="entry name" value="Methyltransf_33"/>
    <property type="match status" value="1"/>
</dbReference>
<dbReference type="GO" id="GO:0032259">
    <property type="term" value="P:methylation"/>
    <property type="evidence" value="ECO:0007669"/>
    <property type="project" value="UniProtKB-KW"/>
</dbReference>
<keyword evidence="2 5" id="KW-0808">Transferase</keyword>
<evidence type="ECO:0000256" key="1">
    <source>
        <dbReference type="ARBA" id="ARBA00022603"/>
    </source>
</evidence>
<dbReference type="PIRSF" id="PIRSF018005">
    <property type="entry name" value="UCP018005"/>
    <property type="match status" value="1"/>
</dbReference>
<dbReference type="PANTHER" id="PTHR43397">
    <property type="entry name" value="ERGOTHIONEINE BIOSYNTHESIS PROTEIN 1"/>
    <property type="match status" value="1"/>
</dbReference>
<evidence type="ECO:0000313" key="6">
    <source>
        <dbReference type="Proteomes" id="UP001185922"/>
    </source>
</evidence>
<reference evidence="5" key="1">
    <citation type="submission" date="2023-10" db="EMBL/GenBank/DDBJ databases">
        <title>Development of a sustainable strategy for remediation of hydrocarbon-contaminated territories based on the waste exchange concept.</title>
        <authorList>
            <person name="Krivoruchko A."/>
        </authorList>
    </citation>
    <scope>NUCLEOTIDE SEQUENCE</scope>
    <source>
        <strain evidence="5">IEGM 1279</strain>
    </source>
</reference>
<name>A0AAE4R5T2_9ACTN</name>
<dbReference type="Proteomes" id="UP001185922">
    <property type="component" value="Unassembled WGS sequence"/>
</dbReference>
<dbReference type="EC" id="2.1.1.44" evidence="5"/>
<dbReference type="InterPro" id="IPR035094">
    <property type="entry name" value="EgtD"/>
</dbReference>
<dbReference type="InterPro" id="IPR051128">
    <property type="entry name" value="EgtD_Methyltrsf_superfamily"/>
</dbReference>